<dbReference type="RefSeq" id="WP_252586464.1">
    <property type="nucleotide sequence ID" value="NZ_JAMWYS010000024.1"/>
</dbReference>
<name>A0A9X2JCV1_9SPHI</name>
<reference evidence="3" key="1">
    <citation type="submission" date="2022-06" db="EMBL/GenBank/DDBJ databases">
        <title>Solitalea sp. MAHUQ-68 isolated from rhizospheric soil.</title>
        <authorList>
            <person name="Huq M.A."/>
        </authorList>
    </citation>
    <scope>NUCLEOTIDE SEQUENCE</scope>
    <source>
        <strain evidence="3">MAHUQ-68</strain>
    </source>
</reference>
<gene>
    <name evidence="3" type="ORF">NF867_04810</name>
</gene>
<dbReference type="Pfam" id="PF09925">
    <property type="entry name" value="DUF2157"/>
    <property type="match status" value="1"/>
</dbReference>
<feature type="transmembrane region" description="Helical" evidence="1">
    <location>
        <begin position="186"/>
        <end position="204"/>
    </location>
</feature>
<feature type="transmembrane region" description="Helical" evidence="1">
    <location>
        <begin position="64"/>
        <end position="85"/>
    </location>
</feature>
<keyword evidence="4" id="KW-1185">Reference proteome</keyword>
<feature type="transmembrane region" description="Helical" evidence="1">
    <location>
        <begin position="129"/>
        <end position="150"/>
    </location>
</feature>
<dbReference type="EMBL" id="JAMWYS010000024">
    <property type="protein sequence ID" value="MCO4292180.1"/>
    <property type="molecule type" value="Genomic_DNA"/>
</dbReference>
<protein>
    <submittedName>
        <fullName evidence="3">DUF2157 domain-containing protein</fullName>
    </submittedName>
</protein>
<feature type="transmembrane region" description="Helical" evidence="1">
    <location>
        <begin position="216"/>
        <end position="235"/>
    </location>
</feature>
<evidence type="ECO:0000313" key="4">
    <source>
        <dbReference type="Proteomes" id="UP001155182"/>
    </source>
</evidence>
<keyword evidence="1" id="KW-0812">Transmembrane</keyword>
<organism evidence="3 4">
    <name type="scientific">Solitalea agri</name>
    <dbReference type="NCBI Taxonomy" id="2953739"/>
    <lineage>
        <taxon>Bacteria</taxon>
        <taxon>Pseudomonadati</taxon>
        <taxon>Bacteroidota</taxon>
        <taxon>Sphingobacteriia</taxon>
        <taxon>Sphingobacteriales</taxon>
        <taxon>Sphingobacteriaceae</taxon>
        <taxon>Solitalea</taxon>
    </lineage>
</organism>
<feature type="transmembrane region" description="Helical" evidence="1">
    <location>
        <begin position="294"/>
        <end position="315"/>
    </location>
</feature>
<dbReference type="InterPro" id="IPR018677">
    <property type="entry name" value="DUF2157"/>
</dbReference>
<keyword evidence="1" id="KW-1133">Transmembrane helix</keyword>
<feature type="transmembrane region" description="Helical" evidence="1">
    <location>
        <begin position="155"/>
        <end position="174"/>
    </location>
</feature>
<dbReference type="AlphaFoldDB" id="A0A9X2JCV1"/>
<evidence type="ECO:0000256" key="1">
    <source>
        <dbReference type="SAM" id="Phobius"/>
    </source>
</evidence>
<keyword evidence="1" id="KW-0472">Membrane</keyword>
<proteinExistence type="predicted"/>
<sequence>MDKTIYEKLYQEGFLSNDSYTKIKSKESNPLFSVHWELKTLLYLGVMLLSTGLGVLIYKNIDTIGHQVILALIAAISFGCFAYCLKKKHPFSFDKVSSPNSFFDYILLLGCLSFLTFVGYLQFQYEVFGTRYGMATFIPMLVLFFVAYYFDHLGILSLAITNLGLWMGIAVTPTQILANNDFNSDQIIYSGLLLGIILLLAAFLSERYNIKKHFKFTYQNFGLNLTFIALLAGYYSFGSSTLLWIVALAAIALFYYKEAIREHSFYFLLVITLYGYIAISSVIIRGLIALADEGAIYLGLMYFIASGIGVILFLINLNKKLKKHDHLQ</sequence>
<evidence type="ECO:0000313" key="3">
    <source>
        <dbReference type="EMBL" id="MCO4292180.1"/>
    </source>
</evidence>
<feature type="transmembrane region" description="Helical" evidence="1">
    <location>
        <begin position="241"/>
        <end position="256"/>
    </location>
</feature>
<accession>A0A9X2JCV1</accession>
<dbReference type="Proteomes" id="UP001155182">
    <property type="component" value="Unassembled WGS sequence"/>
</dbReference>
<feature type="transmembrane region" description="Helical" evidence="1">
    <location>
        <begin position="265"/>
        <end position="288"/>
    </location>
</feature>
<comment type="caution">
    <text evidence="3">The sequence shown here is derived from an EMBL/GenBank/DDBJ whole genome shotgun (WGS) entry which is preliminary data.</text>
</comment>
<feature type="transmembrane region" description="Helical" evidence="1">
    <location>
        <begin position="41"/>
        <end position="58"/>
    </location>
</feature>
<feature type="domain" description="DUF2157" evidence="2">
    <location>
        <begin position="8"/>
        <end position="152"/>
    </location>
</feature>
<feature type="transmembrane region" description="Helical" evidence="1">
    <location>
        <begin position="105"/>
        <end position="123"/>
    </location>
</feature>
<evidence type="ECO:0000259" key="2">
    <source>
        <dbReference type="Pfam" id="PF09925"/>
    </source>
</evidence>